<keyword evidence="3" id="KW-1185">Reference proteome</keyword>
<dbReference type="EMBL" id="KV425913">
    <property type="protein sequence ID" value="KZV99030.1"/>
    <property type="molecule type" value="Genomic_DNA"/>
</dbReference>
<dbReference type="Gene3D" id="3.40.630.30">
    <property type="match status" value="1"/>
</dbReference>
<dbReference type="OrthoDB" id="630895at2759"/>
<dbReference type="GO" id="GO:0016747">
    <property type="term" value="F:acyltransferase activity, transferring groups other than amino-acyl groups"/>
    <property type="evidence" value="ECO:0007669"/>
    <property type="project" value="InterPro"/>
</dbReference>
<gene>
    <name evidence="2" type="ORF">EXIGLDRAFT_763028</name>
</gene>
<feature type="domain" description="N-acetyltransferase" evidence="1">
    <location>
        <begin position="29"/>
        <end position="212"/>
    </location>
</feature>
<dbReference type="InterPro" id="IPR000182">
    <property type="entry name" value="GNAT_dom"/>
</dbReference>
<name>A0A165MBI1_EXIGL</name>
<dbReference type="SUPFAM" id="SSF55729">
    <property type="entry name" value="Acyl-CoA N-acyltransferases (Nat)"/>
    <property type="match status" value="1"/>
</dbReference>
<keyword evidence="2" id="KW-0012">Acyltransferase</keyword>
<protein>
    <submittedName>
        <fullName evidence="2">Acyl-CoA N-acyltransferase</fullName>
    </submittedName>
</protein>
<dbReference type="InterPro" id="IPR016181">
    <property type="entry name" value="Acyl_CoA_acyltransferase"/>
</dbReference>
<keyword evidence="2" id="KW-0808">Transferase</keyword>
<evidence type="ECO:0000313" key="3">
    <source>
        <dbReference type="Proteomes" id="UP000077266"/>
    </source>
</evidence>
<evidence type="ECO:0000259" key="1">
    <source>
        <dbReference type="Pfam" id="PF13302"/>
    </source>
</evidence>
<sequence length="248" mass="27839">MCTDNLHPLKVDPATGEVYLQLAAPYSHIVLTPQRRSDSPLLVQHFNDPRIYECLIGPPYPYLEEHARGWYDRTAPIAEAALADLRAGKQYVGAVPVCTIRDTRTSDGKVADAKIIGDMSMSRCLFYDMHDTALAQRLSEENAAKEVGDPSIVWIIGDWLDPAYHGQGIMTAVVRFVIHEWAVPRMNVRHIRVNAFLGNRGSVRVFEKNGFETLPDLLDVVRLSESRGGKLMSLHILEWHLEDDGVAH</sequence>
<dbReference type="Proteomes" id="UP000077266">
    <property type="component" value="Unassembled WGS sequence"/>
</dbReference>
<accession>A0A165MBI1</accession>
<dbReference type="STRING" id="1314781.A0A165MBI1"/>
<dbReference type="PANTHER" id="PTHR43328:SF1">
    <property type="entry name" value="N-ACETYLTRANSFERASE DOMAIN-CONTAINING PROTEIN"/>
    <property type="match status" value="1"/>
</dbReference>
<organism evidence="2 3">
    <name type="scientific">Exidia glandulosa HHB12029</name>
    <dbReference type="NCBI Taxonomy" id="1314781"/>
    <lineage>
        <taxon>Eukaryota</taxon>
        <taxon>Fungi</taxon>
        <taxon>Dikarya</taxon>
        <taxon>Basidiomycota</taxon>
        <taxon>Agaricomycotina</taxon>
        <taxon>Agaricomycetes</taxon>
        <taxon>Auriculariales</taxon>
        <taxon>Exidiaceae</taxon>
        <taxon>Exidia</taxon>
    </lineage>
</organism>
<evidence type="ECO:0000313" key="2">
    <source>
        <dbReference type="EMBL" id="KZV99030.1"/>
    </source>
</evidence>
<proteinExistence type="predicted"/>
<dbReference type="Pfam" id="PF13302">
    <property type="entry name" value="Acetyltransf_3"/>
    <property type="match status" value="1"/>
</dbReference>
<dbReference type="PANTHER" id="PTHR43328">
    <property type="entry name" value="ACETYLTRANSFERASE-RELATED"/>
    <property type="match status" value="1"/>
</dbReference>
<dbReference type="InParanoid" id="A0A165MBI1"/>
<reference evidence="2 3" key="1">
    <citation type="journal article" date="2016" name="Mol. Biol. Evol.">
        <title>Comparative Genomics of Early-Diverging Mushroom-Forming Fungi Provides Insights into the Origins of Lignocellulose Decay Capabilities.</title>
        <authorList>
            <person name="Nagy L.G."/>
            <person name="Riley R."/>
            <person name="Tritt A."/>
            <person name="Adam C."/>
            <person name="Daum C."/>
            <person name="Floudas D."/>
            <person name="Sun H."/>
            <person name="Yadav J.S."/>
            <person name="Pangilinan J."/>
            <person name="Larsson K.H."/>
            <person name="Matsuura K."/>
            <person name="Barry K."/>
            <person name="Labutti K."/>
            <person name="Kuo R."/>
            <person name="Ohm R.A."/>
            <person name="Bhattacharya S.S."/>
            <person name="Shirouzu T."/>
            <person name="Yoshinaga Y."/>
            <person name="Martin F.M."/>
            <person name="Grigoriev I.V."/>
            <person name="Hibbett D.S."/>
        </authorList>
    </citation>
    <scope>NUCLEOTIDE SEQUENCE [LARGE SCALE GENOMIC DNA]</scope>
    <source>
        <strain evidence="2 3">HHB12029</strain>
    </source>
</reference>
<dbReference type="AlphaFoldDB" id="A0A165MBI1"/>